<name>A0A372NQ14_9SPHI</name>
<evidence type="ECO:0000256" key="3">
    <source>
        <dbReference type="ARBA" id="ARBA00022989"/>
    </source>
</evidence>
<keyword evidence="10" id="KW-1185">Reference proteome</keyword>
<dbReference type="GO" id="GO:0016020">
    <property type="term" value="C:membrane"/>
    <property type="evidence" value="ECO:0007669"/>
    <property type="project" value="UniProtKB-SubCell"/>
</dbReference>
<keyword evidence="3 6" id="KW-1133">Transmembrane helix</keyword>
<gene>
    <name evidence="9" type="ORF">D0C36_22010</name>
</gene>
<feature type="domain" description="Multidrug resistance protein MdtA-like barrel-sandwich hybrid" evidence="7">
    <location>
        <begin position="58"/>
        <end position="252"/>
    </location>
</feature>
<evidence type="ECO:0000259" key="8">
    <source>
        <dbReference type="Pfam" id="PF25963"/>
    </source>
</evidence>
<dbReference type="SUPFAM" id="SSF111369">
    <property type="entry name" value="HlyD-like secretion proteins"/>
    <property type="match status" value="2"/>
</dbReference>
<evidence type="ECO:0000313" key="10">
    <source>
        <dbReference type="Proteomes" id="UP000264217"/>
    </source>
</evidence>
<feature type="transmembrane region" description="Helical" evidence="6">
    <location>
        <begin position="20"/>
        <end position="38"/>
    </location>
</feature>
<dbReference type="InterPro" id="IPR058625">
    <property type="entry name" value="MdtA-like_BSH"/>
</dbReference>
<dbReference type="AlphaFoldDB" id="A0A372NQ14"/>
<dbReference type="InterPro" id="IPR050739">
    <property type="entry name" value="MFP"/>
</dbReference>
<dbReference type="OrthoDB" id="9811754at2"/>
<dbReference type="Proteomes" id="UP000264217">
    <property type="component" value="Unassembled WGS sequence"/>
</dbReference>
<evidence type="ECO:0000256" key="1">
    <source>
        <dbReference type="ARBA" id="ARBA00004167"/>
    </source>
</evidence>
<organism evidence="9 10">
    <name type="scientific">Mucilaginibacter conchicola</name>
    <dbReference type="NCBI Taxonomy" id="2303333"/>
    <lineage>
        <taxon>Bacteria</taxon>
        <taxon>Pseudomonadati</taxon>
        <taxon>Bacteroidota</taxon>
        <taxon>Sphingobacteriia</taxon>
        <taxon>Sphingobacteriales</taxon>
        <taxon>Sphingobacteriaceae</taxon>
        <taxon>Mucilaginibacter</taxon>
    </lineage>
</organism>
<comment type="subcellular location">
    <subcellularLocation>
        <location evidence="1">Membrane</location>
        <topology evidence="1">Single-pass membrane protein</topology>
    </subcellularLocation>
</comment>
<dbReference type="PANTHER" id="PTHR30386:SF26">
    <property type="entry name" value="TRANSPORT PROTEIN COMB"/>
    <property type="match status" value="1"/>
</dbReference>
<keyword evidence="2 6" id="KW-0812">Transmembrane</keyword>
<dbReference type="InterPro" id="IPR058634">
    <property type="entry name" value="AaeA-lik-b-barrel"/>
</dbReference>
<dbReference type="Pfam" id="PF25963">
    <property type="entry name" value="Beta-barrel_AAEA"/>
    <property type="match status" value="1"/>
</dbReference>
<evidence type="ECO:0000256" key="6">
    <source>
        <dbReference type="SAM" id="Phobius"/>
    </source>
</evidence>
<dbReference type="PANTHER" id="PTHR30386">
    <property type="entry name" value="MEMBRANE FUSION SUBUNIT OF EMRAB-TOLC MULTIDRUG EFFLUX PUMP"/>
    <property type="match status" value="1"/>
</dbReference>
<dbReference type="Gene3D" id="2.40.30.170">
    <property type="match status" value="1"/>
</dbReference>
<sequence>MNTSITINKTDKIITRVSGIIALLILCALMVWGAIYSYQTYRNEETNDAQVQEYINPVTSRVGGYINKIYYEENQDVKRGDTLLVIDNSEYQLQQQEAQSALANSKAQLNVLGSNEQTTQKLADVSKTAIAAAKARLLNKQQEYARYKKLFEAESATRQQLENIEAALAVAKSDYEASLQSYQSSLSKINDVSAQRAVLNADIKRKEALLNRAGLDMGYTVIKAPYNGKMGRRTVQEGQSIQAGQTLAFIVDRSSGKWVVANFKETQLADMREGDIAEIHADAYPNKMFKGEIVSIAGATGSSFSLLPPDNSSGNFVKIVQRVPVRIRLTQAADLIQPLRAGMNVSVVIPKDHGRN</sequence>
<dbReference type="Pfam" id="PF25917">
    <property type="entry name" value="BSH_RND"/>
    <property type="match status" value="1"/>
</dbReference>
<proteinExistence type="predicted"/>
<evidence type="ECO:0000259" key="7">
    <source>
        <dbReference type="Pfam" id="PF25917"/>
    </source>
</evidence>
<reference evidence="9 10" key="1">
    <citation type="submission" date="2018-08" db="EMBL/GenBank/DDBJ databases">
        <title>Mucilaginibacter sp. MYSH2.</title>
        <authorList>
            <person name="Seo T."/>
        </authorList>
    </citation>
    <scope>NUCLEOTIDE SEQUENCE [LARGE SCALE GENOMIC DNA]</scope>
    <source>
        <strain evidence="9 10">MYSH2</strain>
    </source>
</reference>
<keyword evidence="5" id="KW-0175">Coiled coil</keyword>
<feature type="domain" description="p-hydroxybenzoic acid efflux pump subunit AaeA-like beta-barrel" evidence="8">
    <location>
        <begin position="259"/>
        <end position="349"/>
    </location>
</feature>
<comment type="caution">
    <text evidence="9">The sequence shown here is derived from an EMBL/GenBank/DDBJ whole genome shotgun (WGS) entry which is preliminary data.</text>
</comment>
<evidence type="ECO:0000313" key="9">
    <source>
        <dbReference type="EMBL" id="RFZ90465.1"/>
    </source>
</evidence>
<feature type="coiled-coil region" evidence="5">
    <location>
        <begin position="88"/>
        <end position="150"/>
    </location>
</feature>
<evidence type="ECO:0000256" key="4">
    <source>
        <dbReference type="ARBA" id="ARBA00023136"/>
    </source>
</evidence>
<evidence type="ECO:0000256" key="5">
    <source>
        <dbReference type="SAM" id="Coils"/>
    </source>
</evidence>
<dbReference type="EMBL" id="QWDC01000004">
    <property type="protein sequence ID" value="RFZ90465.1"/>
    <property type="molecule type" value="Genomic_DNA"/>
</dbReference>
<protein>
    <submittedName>
        <fullName evidence="9">HlyD family secretion protein</fullName>
    </submittedName>
</protein>
<keyword evidence="4 6" id="KW-0472">Membrane</keyword>
<accession>A0A372NQ14</accession>
<dbReference type="GO" id="GO:0055085">
    <property type="term" value="P:transmembrane transport"/>
    <property type="evidence" value="ECO:0007669"/>
    <property type="project" value="InterPro"/>
</dbReference>
<evidence type="ECO:0000256" key="2">
    <source>
        <dbReference type="ARBA" id="ARBA00022692"/>
    </source>
</evidence>
<dbReference type="RefSeq" id="WP_117393877.1">
    <property type="nucleotide sequence ID" value="NZ_QWDC01000004.1"/>
</dbReference>
<dbReference type="Gene3D" id="2.40.50.100">
    <property type="match status" value="1"/>
</dbReference>